<feature type="transmembrane region" description="Helical" evidence="6">
    <location>
        <begin position="328"/>
        <end position="346"/>
    </location>
</feature>
<feature type="transmembrane region" description="Helical" evidence="6">
    <location>
        <begin position="102"/>
        <end position="124"/>
    </location>
</feature>
<proteinExistence type="predicted"/>
<comment type="subcellular location">
    <subcellularLocation>
        <location evidence="1">Membrane</location>
        <topology evidence="1">Multi-pass membrane protein</topology>
    </subcellularLocation>
</comment>
<evidence type="ECO:0000313" key="8">
    <source>
        <dbReference type="EMBL" id="GFM34094.1"/>
    </source>
</evidence>
<dbReference type="PROSITE" id="PS50850">
    <property type="entry name" value="MFS"/>
    <property type="match status" value="1"/>
</dbReference>
<evidence type="ECO:0000256" key="2">
    <source>
        <dbReference type="ARBA" id="ARBA00022448"/>
    </source>
</evidence>
<sequence length="461" mass="48670">MENQVSSQRATLFVVCVAHFLMPFMMSAVGIALPTMGREFHATATQMGLVETVYVLSASIFLLSMGKLADMYGRRRVFQLGLALFTCMGGILATGWSAESIIVLRFLQGVGGSMVMATSVAMIVEAFPVSVRGRALGISVSCVYAGVSCGPFIGGVIVSHLGWRYVFLLCVPLGLAAFLLTTFRLRPEVRDVVREPFDWKGSIIYAFSILVLIAGASNLDFGVWAYAALVAGVAGLVGFVMFESRQAYPLLPVSLFKGNRVFAFSNLAALLNYAATFGVAFFVSLYLQYIKGMTPAEAGTVLMVQSLVQAGLSPFCGRLADRYPAANVATVGMSLCVGGLVIAASVNEATSIWVLYGMLALLGAGFALFSSPNTTVIMGSVESRYLGVASGLVASMRTLGMMTSMTIITVVFSILLGGHAISVETYPAFLKSMQLALGIFAGLCTLGVLCSLGRLGGPKAA</sequence>
<dbReference type="InterPro" id="IPR036259">
    <property type="entry name" value="MFS_trans_sf"/>
</dbReference>
<evidence type="ECO:0000256" key="6">
    <source>
        <dbReference type="SAM" id="Phobius"/>
    </source>
</evidence>
<evidence type="ECO:0000256" key="1">
    <source>
        <dbReference type="ARBA" id="ARBA00004141"/>
    </source>
</evidence>
<protein>
    <submittedName>
        <fullName evidence="8">MFS transporter</fullName>
    </submittedName>
</protein>
<dbReference type="CDD" id="cd17321">
    <property type="entry name" value="MFS_MMR_MDR_like"/>
    <property type="match status" value="1"/>
</dbReference>
<dbReference type="InterPro" id="IPR020846">
    <property type="entry name" value="MFS_dom"/>
</dbReference>
<dbReference type="Pfam" id="PF07690">
    <property type="entry name" value="MFS_1"/>
    <property type="match status" value="1"/>
</dbReference>
<dbReference type="PANTHER" id="PTHR42718">
    <property type="entry name" value="MAJOR FACILITATOR SUPERFAMILY MULTIDRUG TRANSPORTER MFSC"/>
    <property type="match status" value="1"/>
</dbReference>
<dbReference type="Proteomes" id="UP000503840">
    <property type="component" value="Unassembled WGS sequence"/>
</dbReference>
<dbReference type="PRINTS" id="PR01036">
    <property type="entry name" value="TCRTETB"/>
</dbReference>
<evidence type="ECO:0000259" key="7">
    <source>
        <dbReference type="PROSITE" id="PS50850"/>
    </source>
</evidence>
<keyword evidence="9" id="KW-1185">Reference proteome</keyword>
<evidence type="ECO:0000256" key="5">
    <source>
        <dbReference type="ARBA" id="ARBA00023136"/>
    </source>
</evidence>
<feature type="transmembrane region" description="Helical" evidence="6">
    <location>
        <begin position="223"/>
        <end position="242"/>
    </location>
</feature>
<organism evidence="8 9">
    <name type="scientific">Desulfovibrio subterraneus</name>
    <dbReference type="NCBI Taxonomy" id="2718620"/>
    <lineage>
        <taxon>Bacteria</taxon>
        <taxon>Pseudomonadati</taxon>
        <taxon>Thermodesulfobacteriota</taxon>
        <taxon>Desulfovibrionia</taxon>
        <taxon>Desulfovibrionales</taxon>
        <taxon>Desulfovibrionaceae</taxon>
        <taxon>Desulfovibrio</taxon>
    </lineage>
</organism>
<dbReference type="GO" id="GO:0022857">
    <property type="term" value="F:transmembrane transporter activity"/>
    <property type="evidence" value="ECO:0007669"/>
    <property type="project" value="InterPro"/>
</dbReference>
<evidence type="ECO:0000256" key="4">
    <source>
        <dbReference type="ARBA" id="ARBA00022989"/>
    </source>
</evidence>
<dbReference type="Gene3D" id="1.20.1250.20">
    <property type="entry name" value="MFS general substrate transporter like domains"/>
    <property type="match status" value="1"/>
</dbReference>
<feature type="transmembrane region" description="Helical" evidence="6">
    <location>
        <begin position="263"/>
        <end position="286"/>
    </location>
</feature>
<dbReference type="PROSITE" id="PS00216">
    <property type="entry name" value="SUGAR_TRANSPORT_1"/>
    <property type="match status" value="1"/>
</dbReference>
<dbReference type="InterPro" id="IPR011701">
    <property type="entry name" value="MFS"/>
</dbReference>
<dbReference type="PANTHER" id="PTHR42718:SF9">
    <property type="entry name" value="MAJOR FACILITATOR SUPERFAMILY MULTIDRUG TRANSPORTER MFSC"/>
    <property type="match status" value="1"/>
</dbReference>
<feature type="transmembrane region" description="Helical" evidence="6">
    <location>
        <begin position="399"/>
        <end position="421"/>
    </location>
</feature>
<dbReference type="GO" id="GO:0016020">
    <property type="term" value="C:membrane"/>
    <property type="evidence" value="ECO:0007669"/>
    <property type="project" value="UniProtKB-SubCell"/>
</dbReference>
<accession>A0A7J0BM13</accession>
<keyword evidence="4 6" id="KW-1133">Transmembrane helix</keyword>
<keyword evidence="5 6" id="KW-0472">Membrane</keyword>
<dbReference type="SUPFAM" id="SSF103473">
    <property type="entry name" value="MFS general substrate transporter"/>
    <property type="match status" value="1"/>
</dbReference>
<feature type="transmembrane region" description="Helical" evidence="6">
    <location>
        <begin position="136"/>
        <end position="159"/>
    </location>
</feature>
<comment type="caution">
    <text evidence="8">The sequence shown here is derived from an EMBL/GenBank/DDBJ whole genome shotgun (WGS) entry which is preliminary data.</text>
</comment>
<dbReference type="RefSeq" id="WP_205245216.1">
    <property type="nucleotide sequence ID" value="NZ_BLVO01000013.1"/>
</dbReference>
<feature type="transmembrane region" description="Helical" evidence="6">
    <location>
        <begin position="77"/>
        <end position="96"/>
    </location>
</feature>
<gene>
    <name evidence="8" type="ORF">DSM101010T_24590</name>
</gene>
<evidence type="ECO:0000313" key="9">
    <source>
        <dbReference type="Proteomes" id="UP000503840"/>
    </source>
</evidence>
<feature type="domain" description="Major facilitator superfamily (MFS) profile" evidence="7">
    <location>
        <begin position="11"/>
        <end position="459"/>
    </location>
</feature>
<reference evidence="8 9" key="1">
    <citation type="submission" date="2020-05" db="EMBL/GenBank/DDBJ databases">
        <title>Draft genome sequence of Desulfovibrio sp. strain HN2T.</title>
        <authorList>
            <person name="Ueno A."/>
            <person name="Tamazawa S."/>
            <person name="Tamamura S."/>
            <person name="Murakami T."/>
            <person name="Kiyama T."/>
            <person name="Inomata H."/>
            <person name="Amano Y."/>
            <person name="Miyakawa K."/>
            <person name="Tamaki H."/>
            <person name="Naganuma T."/>
            <person name="Kaneko K."/>
        </authorList>
    </citation>
    <scope>NUCLEOTIDE SEQUENCE [LARGE SCALE GENOMIC DNA]</scope>
    <source>
        <strain evidence="8 9">HN2</strain>
    </source>
</reference>
<feature type="transmembrane region" description="Helical" evidence="6">
    <location>
        <begin position="197"/>
        <end position="217"/>
    </location>
</feature>
<evidence type="ECO:0000256" key="3">
    <source>
        <dbReference type="ARBA" id="ARBA00022692"/>
    </source>
</evidence>
<dbReference type="Gene3D" id="1.20.1720.10">
    <property type="entry name" value="Multidrug resistance protein D"/>
    <property type="match status" value="1"/>
</dbReference>
<dbReference type="InterPro" id="IPR005829">
    <property type="entry name" value="Sugar_transporter_CS"/>
</dbReference>
<feature type="transmembrane region" description="Helical" evidence="6">
    <location>
        <begin position="433"/>
        <end position="455"/>
    </location>
</feature>
<feature type="transmembrane region" description="Helical" evidence="6">
    <location>
        <begin position="12"/>
        <end position="33"/>
    </location>
</feature>
<name>A0A7J0BM13_9BACT</name>
<dbReference type="EMBL" id="BLVO01000013">
    <property type="protein sequence ID" value="GFM34094.1"/>
    <property type="molecule type" value="Genomic_DNA"/>
</dbReference>
<keyword evidence="2" id="KW-0813">Transport</keyword>
<dbReference type="AlphaFoldDB" id="A0A7J0BM13"/>
<feature type="transmembrane region" description="Helical" evidence="6">
    <location>
        <begin position="352"/>
        <end position="378"/>
    </location>
</feature>
<feature type="transmembrane region" description="Helical" evidence="6">
    <location>
        <begin position="165"/>
        <end position="185"/>
    </location>
</feature>
<keyword evidence="3 6" id="KW-0812">Transmembrane</keyword>
<feature type="transmembrane region" description="Helical" evidence="6">
    <location>
        <begin position="45"/>
        <end position="65"/>
    </location>
</feature>